<sequence length="74" mass="8750">MVECCLVVLLEKGSLELSWWKNKRLSKRVAKRNHETILGSFKLDLYFSFGSFEYHLYQLVLDFLYVTSNCLVNL</sequence>
<dbReference type="EMBL" id="JBEAFC010000010">
    <property type="protein sequence ID" value="KAL1539431.1"/>
    <property type="molecule type" value="Genomic_DNA"/>
</dbReference>
<name>A0ABD1G5M1_SALDI</name>
<dbReference type="AlphaFoldDB" id="A0ABD1G5M1"/>
<evidence type="ECO:0000313" key="1">
    <source>
        <dbReference type="EMBL" id="KAL1539431.1"/>
    </source>
</evidence>
<accession>A0ABD1G5M1</accession>
<reference evidence="1 2" key="1">
    <citation type="submission" date="2024-06" db="EMBL/GenBank/DDBJ databases">
        <title>A chromosome level genome sequence of Diviner's sage (Salvia divinorum).</title>
        <authorList>
            <person name="Ford S.A."/>
            <person name="Ro D.-K."/>
            <person name="Ness R.W."/>
            <person name="Phillips M.A."/>
        </authorList>
    </citation>
    <scope>NUCLEOTIDE SEQUENCE [LARGE SCALE GENOMIC DNA]</scope>
    <source>
        <strain evidence="1">SAF-2024a</strain>
        <tissue evidence="1">Leaf</tissue>
    </source>
</reference>
<proteinExistence type="predicted"/>
<dbReference type="Proteomes" id="UP001567538">
    <property type="component" value="Unassembled WGS sequence"/>
</dbReference>
<organism evidence="1 2">
    <name type="scientific">Salvia divinorum</name>
    <name type="common">Maria pastora</name>
    <name type="synonym">Diviner's sage</name>
    <dbReference type="NCBI Taxonomy" id="28513"/>
    <lineage>
        <taxon>Eukaryota</taxon>
        <taxon>Viridiplantae</taxon>
        <taxon>Streptophyta</taxon>
        <taxon>Embryophyta</taxon>
        <taxon>Tracheophyta</taxon>
        <taxon>Spermatophyta</taxon>
        <taxon>Magnoliopsida</taxon>
        <taxon>eudicotyledons</taxon>
        <taxon>Gunneridae</taxon>
        <taxon>Pentapetalae</taxon>
        <taxon>asterids</taxon>
        <taxon>lamiids</taxon>
        <taxon>Lamiales</taxon>
        <taxon>Lamiaceae</taxon>
        <taxon>Nepetoideae</taxon>
        <taxon>Mentheae</taxon>
        <taxon>Salviinae</taxon>
        <taxon>Salvia</taxon>
        <taxon>Salvia subgen. Calosphace</taxon>
    </lineage>
</organism>
<protein>
    <submittedName>
        <fullName evidence="1">Uncharacterized protein</fullName>
    </submittedName>
</protein>
<evidence type="ECO:0000313" key="2">
    <source>
        <dbReference type="Proteomes" id="UP001567538"/>
    </source>
</evidence>
<comment type="caution">
    <text evidence="1">The sequence shown here is derived from an EMBL/GenBank/DDBJ whole genome shotgun (WGS) entry which is preliminary data.</text>
</comment>
<keyword evidence="2" id="KW-1185">Reference proteome</keyword>
<gene>
    <name evidence="1" type="ORF">AAHA92_28050</name>
</gene>